<dbReference type="CDD" id="cd06144">
    <property type="entry name" value="REX4_like"/>
    <property type="match status" value="1"/>
</dbReference>
<evidence type="ECO:0000259" key="9">
    <source>
        <dbReference type="SMART" id="SM00479"/>
    </source>
</evidence>
<dbReference type="InParanoid" id="B3M3I5"/>
<dbReference type="InterPro" id="IPR013520">
    <property type="entry name" value="Ribonucl_H"/>
</dbReference>
<dbReference type="EMBL" id="CH902618">
    <property type="protein sequence ID" value="EDV39246.1"/>
    <property type="molecule type" value="Genomic_DNA"/>
</dbReference>
<evidence type="ECO:0000256" key="4">
    <source>
        <dbReference type="ARBA" id="ARBA00022722"/>
    </source>
</evidence>
<comment type="similarity">
    <text evidence="2">Belongs to the REXO4 family.</text>
</comment>
<reference evidence="10 11" key="1">
    <citation type="journal article" date="2007" name="Nature">
        <title>Evolution of genes and genomes on the Drosophila phylogeny.</title>
        <authorList>
            <consortium name="Drosophila 12 Genomes Consortium"/>
            <person name="Clark A.G."/>
            <person name="Eisen M.B."/>
            <person name="Smith D.R."/>
            <person name="Bergman C.M."/>
            <person name="Oliver B."/>
            <person name="Markow T.A."/>
            <person name="Kaufman T.C."/>
            <person name="Kellis M."/>
            <person name="Gelbart W."/>
            <person name="Iyer V.N."/>
            <person name="Pollard D.A."/>
            <person name="Sackton T.B."/>
            <person name="Larracuente A.M."/>
            <person name="Singh N.D."/>
            <person name="Abad J.P."/>
            <person name="Abt D.N."/>
            <person name="Adryan B."/>
            <person name="Aguade M."/>
            <person name="Akashi H."/>
            <person name="Anderson W.W."/>
            <person name="Aquadro C.F."/>
            <person name="Ardell D.H."/>
            <person name="Arguello R."/>
            <person name="Artieri C.G."/>
            <person name="Barbash D.A."/>
            <person name="Barker D."/>
            <person name="Barsanti P."/>
            <person name="Batterham P."/>
            <person name="Batzoglou S."/>
            <person name="Begun D."/>
            <person name="Bhutkar A."/>
            <person name="Blanco E."/>
            <person name="Bosak S.A."/>
            <person name="Bradley R.K."/>
            <person name="Brand A.D."/>
            <person name="Brent M.R."/>
            <person name="Brooks A.N."/>
            <person name="Brown R.H."/>
            <person name="Butlin R.K."/>
            <person name="Caggese C."/>
            <person name="Calvi B.R."/>
            <person name="Bernardo de Carvalho A."/>
            <person name="Caspi A."/>
            <person name="Castrezana S."/>
            <person name="Celniker S.E."/>
            <person name="Chang J.L."/>
            <person name="Chapple C."/>
            <person name="Chatterji S."/>
            <person name="Chinwalla A."/>
            <person name="Civetta A."/>
            <person name="Clifton S.W."/>
            <person name="Comeron J.M."/>
            <person name="Costello J.C."/>
            <person name="Coyne J.A."/>
            <person name="Daub J."/>
            <person name="David R.G."/>
            <person name="Delcher A.L."/>
            <person name="Delehaunty K."/>
            <person name="Do C.B."/>
            <person name="Ebling H."/>
            <person name="Edwards K."/>
            <person name="Eickbush T."/>
            <person name="Evans J.D."/>
            <person name="Filipski A."/>
            <person name="Findeiss S."/>
            <person name="Freyhult E."/>
            <person name="Fulton L."/>
            <person name="Fulton R."/>
            <person name="Garcia A.C."/>
            <person name="Gardiner A."/>
            <person name="Garfield D.A."/>
            <person name="Garvin B.E."/>
            <person name="Gibson G."/>
            <person name="Gilbert D."/>
            <person name="Gnerre S."/>
            <person name="Godfrey J."/>
            <person name="Good R."/>
            <person name="Gotea V."/>
            <person name="Gravely B."/>
            <person name="Greenberg A.J."/>
            <person name="Griffiths-Jones S."/>
            <person name="Gross S."/>
            <person name="Guigo R."/>
            <person name="Gustafson E.A."/>
            <person name="Haerty W."/>
            <person name="Hahn M.W."/>
            <person name="Halligan D.L."/>
            <person name="Halpern A.L."/>
            <person name="Halter G.M."/>
            <person name="Han M.V."/>
            <person name="Heger A."/>
            <person name="Hillier L."/>
            <person name="Hinrichs A.S."/>
            <person name="Holmes I."/>
            <person name="Hoskins R.A."/>
            <person name="Hubisz M.J."/>
            <person name="Hultmark D."/>
            <person name="Huntley M.A."/>
            <person name="Jaffe D.B."/>
            <person name="Jagadeeshan S."/>
            <person name="Jeck W.R."/>
            <person name="Johnson J."/>
            <person name="Jones C.D."/>
            <person name="Jordan W.C."/>
            <person name="Karpen G.H."/>
            <person name="Kataoka E."/>
            <person name="Keightley P.D."/>
            <person name="Kheradpour P."/>
            <person name="Kirkness E.F."/>
            <person name="Koerich L.B."/>
            <person name="Kristiansen K."/>
            <person name="Kudrna D."/>
            <person name="Kulathinal R.J."/>
            <person name="Kumar S."/>
            <person name="Kwok R."/>
            <person name="Lander E."/>
            <person name="Langley C.H."/>
            <person name="Lapoint R."/>
            <person name="Lazzaro B.P."/>
            <person name="Lee S.J."/>
            <person name="Levesque L."/>
            <person name="Li R."/>
            <person name="Lin C.F."/>
            <person name="Lin M.F."/>
            <person name="Lindblad-Toh K."/>
            <person name="Llopart A."/>
            <person name="Long M."/>
            <person name="Low L."/>
            <person name="Lozovsky E."/>
            <person name="Lu J."/>
            <person name="Luo M."/>
            <person name="Machado C.A."/>
            <person name="Makalowski W."/>
            <person name="Marzo M."/>
            <person name="Matsuda M."/>
            <person name="Matzkin L."/>
            <person name="McAllister B."/>
            <person name="McBride C.S."/>
            <person name="McKernan B."/>
            <person name="McKernan K."/>
            <person name="Mendez-Lago M."/>
            <person name="Minx P."/>
            <person name="Mollenhauer M.U."/>
            <person name="Montooth K."/>
            <person name="Mount S.M."/>
            <person name="Mu X."/>
            <person name="Myers E."/>
            <person name="Negre B."/>
            <person name="Newfeld S."/>
            <person name="Nielsen R."/>
            <person name="Noor M.A."/>
            <person name="O'Grady P."/>
            <person name="Pachter L."/>
            <person name="Papaceit M."/>
            <person name="Parisi M.J."/>
            <person name="Parisi M."/>
            <person name="Parts L."/>
            <person name="Pedersen J.S."/>
            <person name="Pesole G."/>
            <person name="Phillippy A.M."/>
            <person name="Ponting C.P."/>
            <person name="Pop M."/>
            <person name="Porcelli D."/>
            <person name="Powell J.R."/>
            <person name="Prohaska S."/>
            <person name="Pruitt K."/>
            <person name="Puig M."/>
            <person name="Quesneville H."/>
            <person name="Ram K.R."/>
            <person name="Rand D."/>
            <person name="Rasmussen M.D."/>
            <person name="Reed L.K."/>
            <person name="Reenan R."/>
            <person name="Reily A."/>
            <person name="Remington K.A."/>
            <person name="Rieger T.T."/>
            <person name="Ritchie M.G."/>
            <person name="Robin C."/>
            <person name="Rogers Y.H."/>
            <person name="Rohde C."/>
            <person name="Rozas J."/>
            <person name="Rubenfield M.J."/>
            <person name="Ruiz A."/>
            <person name="Russo S."/>
            <person name="Salzberg S.L."/>
            <person name="Sanchez-Gracia A."/>
            <person name="Saranga D.J."/>
            <person name="Sato H."/>
            <person name="Schaeffer S.W."/>
            <person name="Schatz M.C."/>
            <person name="Schlenke T."/>
            <person name="Schwartz R."/>
            <person name="Segarra C."/>
            <person name="Singh R.S."/>
            <person name="Sirot L."/>
            <person name="Sirota M."/>
            <person name="Sisneros N.B."/>
            <person name="Smith C.D."/>
            <person name="Smith T.F."/>
            <person name="Spieth J."/>
            <person name="Stage D.E."/>
            <person name="Stark A."/>
            <person name="Stephan W."/>
            <person name="Strausberg R.L."/>
            <person name="Strempel S."/>
            <person name="Sturgill D."/>
            <person name="Sutton G."/>
            <person name="Sutton G.G."/>
            <person name="Tao W."/>
            <person name="Teichmann S."/>
            <person name="Tobari Y.N."/>
            <person name="Tomimura Y."/>
            <person name="Tsolas J.M."/>
            <person name="Valente V.L."/>
            <person name="Venter E."/>
            <person name="Venter J.C."/>
            <person name="Vicario S."/>
            <person name="Vieira F.G."/>
            <person name="Vilella A.J."/>
            <person name="Villasante A."/>
            <person name="Walenz B."/>
            <person name="Wang J."/>
            <person name="Wasserman M."/>
            <person name="Watts T."/>
            <person name="Wilson D."/>
            <person name="Wilson R.K."/>
            <person name="Wing R.A."/>
            <person name="Wolfner M.F."/>
            <person name="Wong A."/>
            <person name="Wong G.K."/>
            <person name="Wu C.I."/>
            <person name="Wu G."/>
            <person name="Yamamoto D."/>
            <person name="Yang H.P."/>
            <person name="Yang S.P."/>
            <person name="Yorke J.A."/>
            <person name="Yoshida K."/>
            <person name="Zdobnov E."/>
            <person name="Zhang P."/>
            <person name="Zhang Y."/>
            <person name="Zimin A.V."/>
            <person name="Baldwin J."/>
            <person name="Abdouelleil A."/>
            <person name="Abdulkadir J."/>
            <person name="Abebe A."/>
            <person name="Abera B."/>
            <person name="Abreu J."/>
            <person name="Acer S.C."/>
            <person name="Aftuck L."/>
            <person name="Alexander A."/>
            <person name="An P."/>
            <person name="Anderson E."/>
            <person name="Anderson S."/>
            <person name="Arachi H."/>
            <person name="Azer M."/>
            <person name="Bachantsang P."/>
            <person name="Barry A."/>
            <person name="Bayul T."/>
            <person name="Berlin A."/>
            <person name="Bessette D."/>
            <person name="Bloom T."/>
            <person name="Blye J."/>
            <person name="Boguslavskiy L."/>
            <person name="Bonnet C."/>
            <person name="Boukhgalter B."/>
            <person name="Bourzgui I."/>
            <person name="Brown A."/>
            <person name="Cahill P."/>
            <person name="Channer S."/>
            <person name="Cheshatsang Y."/>
            <person name="Chuda L."/>
            <person name="Citroen M."/>
            <person name="Collymore A."/>
            <person name="Cooke P."/>
            <person name="Costello M."/>
            <person name="D'Aco K."/>
            <person name="Daza R."/>
            <person name="De Haan G."/>
            <person name="DeGray S."/>
            <person name="DeMaso C."/>
            <person name="Dhargay N."/>
            <person name="Dooley K."/>
            <person name="Dooley E."/>
            <person name="Doricent M."/>
            <person name="Dorje P."/>
            <person name="Dorjee K."/>
            <person name="Dupes A."/>
            <person name="Elong R."/>
            <person name="Falk J."/>
            <person name="Farina A."/>
            <person name="Faro S."/>
            <person name="Ferguson D."/>
            <person name="Fisher S."/>
            <person name="Foley C.D."/>
            <person name="Franke A."/>
            <person name="Friedrich D."/>
            <person name="Gadbois L."/>
            <person name="Gearin G."/>
            <person name="Gearin C.R."/>
            <person name="Giannoukos G."/>
            <person name="Goode T."/>
            <person name="Graham J."/>
            <person name="Grandbois E."/>
            <person name="Grewal S."/>
            <person name="Gyaltsen K."/>
            <person name="Hafez N."/>
            <person name="Hagos B."/>
            <person name="Hall J."/>
            <person name="Henson C."/>
            <person name="Hollinger A."/>
            <person name="Honan T."/>
            <person name="Huard M.D."/>
            <person name="Hughes L."/>
            <person name="Hurhula B."/>
            <person name="Husby M.E."/>
            <person name="Kamat A."/>
            <person name="Kanga B."/>
            <person name="Kashin S."/>
            <person name="Khazanovich D."/>
            <person name="Kisner P."/>
            <person name="Lance K."/>
            <person name="Lara M."/>
            <person name="Lee W."/>
            <person name="Lennon N."/>
            <person name="Letendre F."/>
            <person name="LeVine R."/>
            <person name="Lipovsky A."/>
            <person name="Liu X."/>
            <person name="Liu J."/>
            <person name="Liu S."/>
            <person name="Lokyitsang T."/>
            <person name="Lokyitsang Y."/>
            <person name="Lubonja R."/>
            <person name="Lui A."/>
            <person name="MacDonald P."/>
            <person name="Magnisalis V."/>
            <person name="Maru K."/>
            <person name="Matthews C."/>
            <person name="McCusker W."/>
            <person name="McDonough S."/>
            <person name="Mehta T."/>
            <person name="Meldrim J."/>
            <person name="Meneus L."/>
            <person name="Mihai O."/>
            <person name="Mihalev A."/>
            <person name="Mihova T."/>
            <person name="Mittelman R."/>
            <person name="Mlenga V."/>
            <person name="Montmayeur A."/>
            <person name="Mulrain L."/>
            <person name="Navidi A."/>
            <person name="Naylor J."/>
            <person name="Negash T."/>
            <person name="Nguyen T."/>
            <person name="Nguyen N."/>
            <person name="Nicol R."/>
            <person name="Norbu C."/>
            <person name="Norbu N."/>
            <person name="Novod N."/>
            <person name="O'Neill B."/>
            <person name="Osman S."/>
            <person name="Markiewicz E."/>
            <person name="Oyono O.L."/>
            <person name="Patti C."/>
            <person name="Phunkhang P."/>
            <person name="Pierre F."/>
            <person name="Priest M."/>
            <person name="Raghuraman S."/>
            <person name="Rege F."/>
            <person name="Reyes R."/>
            <person name="Rise C."/>
            <person name="Rogov P."/>
            <person name="Ross K."/>
            <person name="Ryan E."/>
            <person name="Settipalli S."/>
            <person name="Shea T."/>
            <person name="Sherpa N."/>
            <person name="Shi L."/>
            <person name="Shih D."/>
            <person name="Sparrow T."/>
            <person name="Spaulding J."/>
            <person name="Stalker J."/>
            <person name="Stange-Thomann N."/>
            <person name="Stavropoulos S."/>
            <person name="Stone C."/>
            <person name="Strader C."/>
            <person name="Tesfaye S."/>
            <person name="Thomson T."/>
            <person name="Thoulutsang Y."/>
            <person name="Thoulutsang D."/>
            <person name="Topham K."/>
            <person name="Topping I."/>
            <person name="Tsamla T."/>
            <person name="Vassiliev H."/>
            <person name="Vo A."/>
            <person name="Wangchuk T."/>
            <person name="Wangdi T."/>
            <person name="Weiand M."/>
            <person name="Wilkinson J."/>
            <person name="Wilson A."/>
            <person name="Yadav S."/>
            <person name="Young G."/>
            <person name="Yu Q."/>
            <person name="Zembek L."/>
            <person name="Zhong D."/>
            <person name="Zimmer A."/>
            <person name="Zwirko Z."/>
            <person name="Jaffe D.B."/>
            <person name="Alvarez P."/>
            <person name="Brockman W."/>
            <person name="Butler J."/>
            <person name="Chin C."/>
            <person name="Gnerre S."/>
            <person name="Grabherr M."/>
            <person name="Kleber M."/>
            <person name="Mauceli E."/>
            <person name="MacCallum I."/>
        </authorList>
    </citation>
    <scope>NUCLEOTIDE SEQUENCE [LARGE SCALE GENOMIC DNA]</scope>
    <source>
        <strain evidence="11">Tucson 14024-0371.13</strain>
    </source>
</reference>
<dbReference type="Gene3D" id="3.30.420.10">
    <property type="entry name" value="Ribonuclease H-like superfamily/Ribonuclease H"/>
    <property type="match status" value="1"/>
</dbReference>
<dbReference type="GO" id="GO:0008408">
    <property type="term" value="F:3'-5' exonuclease activity"/>
    <property type="evidence" value="ECO:0007669"/>
    <property type="project" value="InterPro"/>
</dbReference>
<evidence type="ECO:0000256" key="8">
    <source>
        <dbReference type="SAM" id="MobiDB-lite"/>
    </source>
</evidence>
<dbReference type="SUPFAM" id="SSF53098">
    <property type="entry name" value="Ribonuclease H-like"/>
    <property type="match status" value="1"/>
</dbReference>
<dbReference type="HOGENOM" id="CLU_022453_2_0_1"/>
<name>B3M3I5_DROAN</name>
<evidence type="ECO:0000256" key="2">
    <source>
        <dbReference type="ARBA" id="ARBA00010489"/>
    </source>
</evidence>
<accession>B3M3I5</accession>
<comment type="subcellular location">
    <subcellularLocation>
        <location evidence="1">Nucleus</location>
    </subcellularLocation>
</comment>
<keyword evidence="4" id="KW-0540">Nuclease</keyword>
<dbReference type="PhylomeDB" id="B3M3I5"/>
<dbReference type="InterPro" id="IPR047021">
    <property type="entry name" value="REXO1/3/4-like"/>
</dbReference>
<evidence type="ECO:0000256" key="5">
    <source>
        <dbReference type="ARBA" id="ARBA00022801"/>
    </source>
</evidence>
<feature type="region of interest" description="Disordered" evidence="8">
    <location>
        <begin position="1"/>
        <end position="129"/>
    </location>
</feature>
<dbReference type="GeneID" id="6507224"/>
<evidence type="ECO:0000313" key="11">
    <source>
        <dbReference type="Proteomes" id="UP000007801"/>
    </source>
</evidence>
<evidence type="ECO:0000256" key="7">
    <source>
        <dbReference type="ARBA" id="ARBA00023242"/>
    </source>
</evidence>
<feature type="compositionally biased region" description="Basic residues" evidence="8">
    <location>
        <begin position="119"/>
        <end position="129"/>
    </location>
</feature>
<dbReference type="PANTHER" id="PTHR12801">
    <property type="entry name" value="RNA EXONUCLEASE REXO1 / RECO3 FAMILY MEMBER-RELATED"/>
    <property type="match status" value="1"/>
</dbReference>
<dbReference type="InterPro" id="IPR037431">
    <property type="entry name" value="REX4_DEDDh_dom"/>
</dbReference>
<feature type="compositionally biased region" description="Low complexity" evidence="8">
    <location>
        <begin position="23"/>
        <end position="46"/>
    </location>
</feature>
<dbReference type="GO" id="GO:0005634">
    <property type="term" value="C:nucleus"/>
    <property type="evidence" value="ECO:0007669"/>
    <property type="project" value="UniProtKB-SubCell"/>
</dbReference>
<dbReference type="InterPro" id="IPR012337">
    <property type="entry name" value="RNaseH-like_sf"/>
</dbReference>
<feature type="domain" description="Exonuclease" evidence="9">
    <location>
        <begin position="131"/>
        <end position="293"/>
    </location>
</feature>
<feature type="compositionally biased region" description="Polar residues" evidence="8">
    <location>
        <begin position="62"/>
        <end position="76"/>
    </location>
</feature>
<dbReference type="Pfam" id="PF00929">
    <property type="entry name" value="RNase_T"/>
    <property type="match status" value="1"/>
</dbReference>
<gene>
    <name evidence="10" type="primary">Dana\GF24592</name>
    <name evidence="10" type="synonym">dana_GLEANR_9302</name>
    <name evidence="10" type="ORF">GF24592</name>
</gene>
<keyword evidence="5" id="KW-0378">Hydrolase</keyword>
<evidence type="ECO:0000256" key="3">
    <source>
        <dbReference type="ARBA" id="ARBA00016937"/>
    </source>
</evidence>
<dbReference type="FunCoup" id="B3M3I5">
    <property type="interactions" value="1943"/>
</dbReference>
<keyword evidence="11" id="KW-1185">Reference proteome</keyword>
<evidence type="ECO:0000313" key="10">
    <source>
        <dbReference type="EMBL" id="EDV39246.1"/>
    </source>
</evidence>
<dbReference type="SMR" id="B3M3I5"/>
<organism evidence="10 11">
    <name type="scientific">Drosophila ananassae</name>
    <name type="common">Fruit fly</name>
    <dbReference type="NCBI Taxonomy" id="7217"/>
    <lineage>
        <taxon>Eukaryota</taxon>
        <taxon>Metazoa</taxon>
        <taxon>Ecdysozoa</taxon>
        <taxon>Arthropoda</taxon>
        <taxon>Hexapoda</taxon>
        <taxon>Insecta</taxon>
        <taxon>Pterygota</taxon>
        <taxon>Neoptera</taxon>
        <taxon>Endopterygota</taxon>
        <taxon>Diptera</taxon>
        <taxon>Brachycera</taxon>
        <taxon>Muscomorpha</taxon>
        <taxon>Ephydroidea</taxon>
        <taxon>Drosophilidae</taxon>
        <taxon>Drosophila</taxon>
        <taxon>Sophophora</taxon>
    </lineage>
</organism>
<dbReference type="PANTHER" id="PTHR12801:SF158">
    <property type="entry name" value="RNA EXONUCLEASE 4"/>
    <property type="match status" value="1"/>
</dbReference>
<dbReference type="KEGG" id="dan:6507224"/>
<proteinExistence type="inferred from homology"/>
<dbReference type="OrthoDB" id="8191639at2759"/>
<keyword evidence="7" id="KW-0539">Nucleus</keyword>
<dbReference type="Proteomes" id="UP000007801">
    <property type="component" value="Unassembled WGS sequence"/>
</dbReference>
<dbReference type="STRING" id="7217.B3M3I5"/>
<dbReference type="eggNOG" id="KOG2249">
    <property type="taxonomic scope" value="Eukaryota"/>
</dbReference>
<dbReference type="GO" id="GO:0003676">
    <property type="term" value="F:nucleic acid binding"/>
    <property type="evidence" value="ECO:0007669"/>
    <property type="project" value="InterPro"/>
</dbReference>
<dbReference type="OMA" id="RYKPLCK"/>
<sequence length="305" mass="33810">MSAAQRQKQFDLNRRHTTAPALNSTASNASISISTSTTTNNKNNNTETGNPKNVVSPRQRKLQTSMERLQVQQPNVSRRAAGSNWMASAVGGGPPAGSAPGSENTMKEQDGPPPLTKSARTRNKKKAQRNRYLAMDCEMVGVGPNGQDDMLARVSIVNRVGEVLLDKHVKPRQEVTDYRTSVSGIRPQDIANGEDFAVVQNEVVRLLHGKILVGHAIRNDIAVLNIRHPFEHIRDTSRYKPLCRLVSNGHTPSLKRLTMAVLGQEIQTGEHNSVEDARAAMGIYNRIASDWEKYIEKKNHQQQHF</sequence>
<dbReference type="GO" id="GO:0006364">
    <property type="term" value="P:rRNA processing"/>
    <property type="evidence" value="ECO:0007669"/>
    <property type="project" value="InterPro"/>
</dbReference>
<dbReference type="SMART" id="SM00479">
    <property type="entry name" value="EXOIII"/>
    <property type="match status" value="1"/>
</dbReference>
<dbReference type="FunFam" id="3.30.420.10:FF:000007">
    <property type="entry name" value="Interferon-stimulated exonuclease gene 20"/>
    <property type="match status" value="1"/>
</dbReference>
<protein>
    <recommendedName>
        <fullName evidence="3">RNA exonuclease 4</fullName>
    </recommendedName>
</protein>
<evidence type="ECO:0000256" key="1">
    <source>
        <dbReference type="ARBA" id="ARBA00004123"/>
    </source>
</evidence>
<dbReference type="InterPro" id="IPR036397">
    <property type="entry name" value="RNaseH_sf"/>
</dbReference>
<dbReference type="AlphaFoldDB" id="B3M3I5"/>
<evidence type="ECO:0000256" key="6">
    <source>
        <dbReference type="ARBA" id="ARBA00022839"/>
    </source>
</evidence>
<keyword evidence="6" id="KW-0269">Exonuclease</keyword>